<dbReference type="OrthoDB" id="6117400at2"/>
<dbReference type="Pfam" id="PF12838">
    <property type="entry name" value="Fer4_7"/>
    <property type="match status" value="1"/>
</dbReference>
<dbReference type="EMBL" id="MPRL01000080">
    <property type="protein sequence ID" value="OOZ38599.1"/>
    <property type="molecule type" value="Genomic_DNA"/>
</dbReference>
<dbReference type="NCBIfam" id="NF007013">
    <property type="entry name" value="PRK09477.1"/>
    <property type="match status" value="1"/>
</dbReference>
<feature type="domain" description="4Fe-4S ferredoxin-type" evidence="9">
    <location>
        <begin position="253"/>
        <end position="282"/>
    </location>
</feature>
<sequence>MAKYQRLGADALAEKGWLGAHKWLLLRRFSQLSILLLFMLGPWAGVWIIKGNLSSSLLLDTVPMTDLMVFLQMLAAGFLTPVSTVVTGVLIVTVFYLLAGGRLFCSWVCPLNMVTDAANWLREKLEIKPSTHLSRNLRYWMLAMVVVMAFVTGSMAYEVFNPVSMTHRTIIFGLGMGWAVVLAIFLFDLFVARRGWCSHLCPVGATYGLLGKLSLVRVRADQRVACNDCMECFVVCPEPQVIKPALRGETKGGGPVITSGDCTNCGRCIDICAKDVFHFGMRFNNVSGNEGIKGSATHA</sequence>
<evidence type="ECO:0000256" key="5">
    <source>
        <dbReference type="ARBA" id="ARBA00022982"/>
    </source>
</evidence>
<name>A0A1T2L0H1_9GAMM</name>
<dbReference type="GO" id="GO:0051539">
    <property type="term" value="F:4 iron, 4 sulfur cluster binding"/>
    <property type="evidence" value="ECO:0007669"/>
    <property type="project" value="UniProtKB-KW"/>
</dbReference>
<dbReference type="NCBIfam" id="TIGR02163">
    <property type="entry name" value="napH"/>
    <property type="match status" value="1"/>
</dbReference>
<keyword evidence="6" id="KW-0408">Iron</keyword>
<proteinExistence type="predicted"/>
<dbReference type="PANTHER" id="PTHR30176:SF3">
    <property type="entry name" value="FERREDOXIN-TYPE PROTEIN NAPH"/>
    <property type="match status" value="1"/>
</dbReference>
<keyword evidence="1" id="KW-0813">Transport</keyword>
<comment type="caution">
    <text evidence="10">The sequence shown here is derived from an EMBL/GenBank/DDBJ whole genome shotgun (WGS) entry which is preliminary data.</text>
</comment>
<feature type="transmembrane region" description="Helical" evidence="8">
    <location>
        <begin position="69"/>
        <end position="98"/>
    </location>
</feature>
<keyword evidence="11" id="KW-1185">Reference proteome</keyword>
<feature type="transmembrane region" description="Helical" evidence="8">
    <location>
        <begin position="137"/>
        <end position="157"/>
    </location>
</feature>
<evidence type="ECO:0000256" key="7">
    <source>
        <dbReference type="ARBA" id="ARBA00023014"/>
    </source>
</evidence>
<evidence type="ECO:0000259" key="9">
    <source>
        <dbReference type="PROSITE" id="PS51379"/>
    </source>
</evidence>
<evidence type="ECO:0000256" key="4">
    <source>
        <dbReference type="ARBA" id="ARBA00022737"/>
    </source>
</evidence>
<evidence type="ECO:0000256" key="3">
    <source>
        <dbReference type="ARBA" id="ARBA00022723"/>
    </source>
</evidence>
<keyword evidence="8" id="KW-0812">Transmembrane</keyword>
<dbReference type="Proteomes" id="UP000191110">
    <property type="component" value="Unassembled WGS sequence"/>
</dbReference>
<keyword evidence="4" id="KW-0677">Repeat</keyword>
<dbReference type="AlphaFoldDB" id="A0A1T2L0H1"/>
<keyword evidence="8" id="KW-0472">Membrane</keyword>
<dbReference type="InterPro" id="IPR017900">
    <property type="entry name" value="4Fe4S_Fe_S_CS"/>
</dbReference>
<feature type="domain" description="4Fe-4S ferredoxin-type" evidence="9">
    <location>
        <begin position="216"/>
        <end position="247"/>
    </location>
</feature>
<dbReference type="InterPro" id="IPR011886">
    <property type="entry name" value="NapH_MauN"/>
</dbReference>
<feature type="transmembrane region" description="Helical" evidence="8">
    <location>
        <begin position="32"/>
        <end position="49"/>
    </location>
</feature>
<reference evidence="10 11" key="1">
    <citation type="submission" date="2016-11" db="EMBL/GenBank/DDBJ databases">
        <title>Mixed transmission modes and dynamic genome evolution in an obligate animal-bacterial symbiosis.</title>
        <authorList>
            <person name="Russell S.L."/>
            <person name="Corbett-Detig R.B."/>
            <person name="Cavanaugh C.M."/>
        </authorList>
    </citation>
    <scope>NUCLEOTIDE SEQUENCE [LARGE SCALE GENOMIC DNA]</scope>
    <source>
        <strain evidence="10">Sveles-Q1</strain>
    </source>
</reference>
<evidence type="ECO:0000313" key="11">
    <source>
        <dbReference type="Proteomes" id="UP000191110"/>
    </source>
</evidence>
<dbReference type="PANTHER" id="PTHR30176">
    <property type="entry name" value="FERREDOXIN-TYPE PROTEIN NAPH"/>
    <property type="match status" value="1"/>
</dbReference>
<keyword evidence="7" id="KW-0411">Iron-sulfur</keyword>
<keyword evidence="3" id="KW-0479">Metal-binding</keyword>
<keyword evidence="5" id="KW-0249">Electron transport</keyword>
<keyword evidence="8" id="KW-1133">Transmembrane helix</keyword>
<evidence type="ECO:0000256" key="2">
    <source>
        <dbReference type="ARBA" id="ARBA00022485"/>
    </source>
</evidence>
<dbReference type="PROSITE" id="PS00198">
    <property type="entry name" value="4FE4S_FER_1"/>
    <property type="match status" value="1"/>
</dbReference>
<dbReference type="GO" id="GO:0005886">
    <property type="term" value="C:plasma membrane"/>
    <property type="evidence" value="ECO:0007669"/>
    <property type="project" value="TreeGrafter"/>
</dbReference>
<evidence type="ECO:0000256" key="6">
    <source>
        <dbReference type="ARBA" id="ARBA00023004"/>
    </source>
</evidence>
<gene>
    <name evidence="10" type="ORF">BOW53_14975</name>
</gene>
<protein>
    <submittedName>
        <fullName evidence="10">Quinol dehydrogenase ferredoxin subunit NapH</fullName>
    </submittedName>
</protein>
<evidence type="ECO:0000313" key="10">
    <source>
        <dbReference type="EMBL" id="OOZ38599.1"/>
    </source>
</evidence>
<dbReference type="SUPFAM" id="SSF54862">
    <property type="entry name" value="4Fe-4S ferredoxins"/>
    <property type="match status" value="1"/>
</dbReference>
<dbReference type="GO" id="GO:0046872">
    <property type="term" value="F:metal ion binding"/>
    <property type="evidence" value="ECO:0007669"/>
    <property type="project" value="UniProtKB-KW"/>
</dbReference>
<evidence type="ECO:0000256" key="8">
    <source>
        <dbReference type="SAM" id="Phobius"/>
    </source>
</evidence>
<feature type="transmembrane region" description="Helical" evidence="8">
    <location>
        <begin position="169"/>
        <end position="191"/>
    </location>
</feature>
<keyword evidence="2" id="KW-0004">4Fe-4S</keyword>
<dbReference type="InterPro" id="IPR051684">
    <property type="entry name" value="Electron_Trans/Redox"/>
</dbReference>
<accession>A0A1T2L0H1</accession>
<organism evidence="10 11">
    <name type="scientific">Solemya pervernicosa gill symbiont</name>
    <dbReference type="NCBI Taxonomy" id="642797"/>
    <lineage>
        <taxon>Bacteria</taxon>
        <taxon>Pseudomonadati</taxon>
        <taxon>Pseudomonadota</taxon>
        <taxon>Gammaproteobacteria</taxon>
        <taxon>sulfur-oxidizing symbionts</taxon>
    </lineage>
</organism>
<dbReference type="Pfam" id="PF12801">
    <property type="entry name" value="Fer4_5"/>
    <property type="match status" value="2"/>
</dbReference>
<dbReference type="Gene3D" id="3.30.70.20">
    <property type="match status" value="1"/>
</dbReference>
<dbReference type="InterPro" id="IPR017896">
    <property type="entry name" value="4Fe4S_Fe-S-bd"/>
</dbReference>
<dbReference type="PROSITE" id="PS51379">
    <property type="entry name" value="4FE4S_FER_2"/>
    <property type="match status" value="2"/>
</dbReference>
<evidence type="ECO:0000256" key="1">
    <source>
        <dbReference type="ARBA" id="ARBA00022448"/>
    </source>
</evidence>
<dbReference type="RefSeq" id="WP_078484896.1">
    <property type="nucleotide sequence ID" value="NZ_MPRL01000080.1"/>
</dbReference>